<dbReference type="InterPro" id="IPR050221">
    <property type="entry name" value="26S_Proteasome_ATPase"/>
</dbReference>
<keyword evidence="2" id="KW-0547">Nucleotide-binding</keyword>
<dbReference type="CDD" id="cd19481">
    <property type="entry name" value="RecA-like_protease"/>
    <property type="match status" value="1"/>
</dbReference>
<dbReference type="InterPro" id="IPR003593">
    <property type="entry name" value="AAA+_ATPase"/>
</dbReference>
<accession>E4U0Y3</accession>
<organism evidence="5 6">
    <name type="scientific">Sulfuricurvum kujiense (strain ATCC BAA-921 / DSM 16994 / JCM 11577 / YK-1)</name>
    <dbReference type="NCBI Taxonomy" id="709032"/>
    <lineage>
        <taxon>Bacteria</taxon>
        <taxon>Pseudomonadati</taxon>
        <taxon>Campylobacterota</taxon>
        <taxon>Epsilonproteobacteria</taxon>
        <taxon>Campylobacterales</taxon>
        <taxon>Sulfurimonadaceae</taxon>
        <taxon>Sulfuricurvum</taxon>
    </lineage>
</organism>
<protein>
    <submittedName>
        <fullName evidence="5">AAA ATPase central domain protein</fullName>
    </submittedName>
</protein>
<feature type="domain" description="AAA+ ATPase" evidence="4">
    <location>
        <begin position="253"/>
        <end position="386"/>
    </location>
</feature>
<evidence type="ECO:0000313" key="5">
    <source>
        <dbReference type="EMBL" id="ADR34385.1"/>
    </source>
</evidence>
<keyword evidence="3" id="KW-0067">ATP-binding</keyword>
<dbReference type="PANTHER" id="PTHR23073">
    <property type="entry name" value="26S PROTEASOME REGULATORY SUBUNIT"/>
    <property type="match status" value="1"/>
</dbReference>
<dbReference type="Gene3D" id="3.40.50.300">
    <property type="entry name" value="P-loop containing nucleotide triphosphate hydrolases"/>
    <property type="match status" value="2"/>
</dbReference>
<reference evidence="5 6" key="1">
    <citation type="journal article" date="2012" name="Stand. Genomic Sci.">
        <title>Complete genome sequence of the sulfur compounds oxidizing chemolithoautotroph Sulfuricurvum kujiense type strain (YK-1(T)).</title>
        <authorList>
            <person name="Han C."/>
            <person name="Kotsyurbenko O."/>
            <person name="Chertkov O."/>
            <person name="Held B."/>
            <person name="Lapidus A."/>
            <person name="Nolan M."/>
            <person name="Lucas S."/>
            <person name="Hammon N."/>
            <person name="Deshpande S."/>
            <person name="Cheng J.F."/>
            <person name="Tapia R."/>
            <person name="Goodwin L.A."/>
            <person name="Pitluck S."/>
            <person name="Liolios K."/>
            <person name="Pagani I."/>
            <person name="Ivanova N."/>
            <person name="Mavromatis K."/>
            <person name="Mikhailova N."/>
            <person name="Pati A."/>
            <person name="Chen A."/>
            <person name="Palaniappan K."/>
            <person name="Land M."/>
            <person name="Hauser L."/>
            <person name="Chang Y.J."/>
            <person name="Jeffries C.D."/>
            <person name="Brambilla E.M."/>
            <person name="Rohde M."/>
            <person name="Spring S."/>
            <person name="Sikorski J."/>
            <person name="Goker M."/>
            <person name="Woyke T."/>
            <person name="Bristow J."/>
            <person name="Eisen J.A."/>
            <person name="Markowitz V."/>
            <person name="Hugenholtz P."/>
            <person name="Kyrpides N.C."/>
            <person name="Klenk H.P."/>
            <person name="Detter J.C."/>
        </authorList>
    </citation>
    <scope>NUCLEOTIDE SEQUENCE [LARGE SCALE GENOMIC DNA]</scope>
    <source>
        <strain evidence="6">ATCC BAA-921 / DSM 16994 / JCM 11577 / YK-1</strain>
    </source>
</reference>
<dbReference type="HOGENOM" id="CLU_020632_0_0_7"/>
<dbReference type="RefSeq" id="WP_013460582.1">
    <property type="nucleotide sequence ID" value="NC_014762.1"/>
</dbReference>
<dbReference type="InterPro" id="IPR003959">
    <property type="entry name" value="ATPase_AAA_core"/>
</dbReference>
<dbReference type="GO" id="GO:0005524">
    <property type="term" value="F:ATP binding"/>
    <property type="evidence" value="ECO:0007669"/>
    <property type="project" value="UniProtKB-KW"/>
</dbReference>
<dbReference type="Proteomes" id="UP000008721">
    <property type="component" value="Chromosome"/>
</dbReference>
<dbReference type="STRING" id="709032.Sulku_1724"/>
<comment type="similarity">
    <text evidence="1">Belongs to the AAA ATPase family.</text>
</comment>
<sequence>MNTKQTTLDLSINETYYVESHSKELIAYWSLMCIVKLGGMRNFMDDNRIHYDNVADFLGFGEYINSDEPKKRQVVLGSLEKLLRKLEKSPKPSSPILEVNIAKLSSLVGLDGIEQDVLRFVVYLNYYRIFDEATRTIGDLTAEQLQIVLSVLLGRSIEEIKKALSPRGRLAQAGLLSIDRNSSHSMRQKIDVAYNGFIEKMMTCDDDDVESMIKDSVRRCEMNDLTLNDYTHIAEQLNILVPYMREAIEAKHKGVNILLYGRPGTGKTELVKTIAKELDIELFEVSYADEDDDPIDGDRRLRAYRTAQTLLQKKKIILMFDEIEDVMQDEEIGLFGPRKKQNKKGWFNRILENNVVPSVWITNNAGAIDDATIRRFDMVIEIPVPPKAKRREIIQNNSGDFLSDTVIEKIAKNENVSPAIITRAAKVVQAIQDHMQEPSKAFEMIVENTLKAQGFRGLEKEGIIELPSSYDPSFVNTEHDLKALVAGIAKHQSARICLYGAPGTGKSAFGQWIARELDRPFLLKKGSDLMSMWVGGTEKNIARAFKEAMEENAVLIFDEVDSFLQDRRSAKASWEVTQVNEMLVQMENYNGIFIATTNLMDGLDQASLRRFDLKLEFGYLKPQQSLELFTKETILMGIDTISRSVENDIKSLSRLTPGDFAAIRRQSRFSPIITANDLLDRLIDEVKIKQHDDLKKMGFLR</sequence>
<dbReference type="Pfam" id="PF00004">
    <property type="entry name" value="AAA"/>
    <property type="match status" value="2"/>
</dbReference>
<dbReference type="GO" id="GO:0016887">
    <property type="term" value="F:ATP hydrolysis activity"/>
    <property type="evidence" value="ECO:0007669"/>
    <property type="project" value="InterPro"/>
</dbReference>
<evidence type="ECO:0000256" key="3">
    <source>
        <dbReference type="ARBA" id="ARBA00022840"/>
    </source>
</evidence>
<dbReference type="InterPro" id="IPR027417">
    <property type="entry name" value="P-loop_NTPase"/>
</dbReference>
<evidence type="ECO:0000259" key="4">
    <source>
        <dbReference type="SMART" id="SM00382"/>
    </source>
</evidence>
<gene>
    <name evidence="5" type="ordered locus">Sulku_1724</name>
</gene>
<dbReference type="AlphaFoldDB" id="E4U0Y3"/>
<dbReference type="KEGG" id="sku:Sulku_1724"/>
<dbReference type="eggNOG" id="COG0464">
    <property type="taxonomic scope" value="Bacteria"/>
</dbReference>
<evidence type="ECO:0000256" key="2">
    <source>
        <dbReference type="ARBA" id="ARBA00022741"/>
    </source>
</evidence>
<dbReference type="SMART" id="SM00382">
    <property type="entry name" value="AAA"/>
    <property type="match status" value="2"/>
</dbReference>
<keyword evidence="6" id="KW-1185">Reference proteome</keyword>
<dbReference type="SUPFAM" id="SSF52540">
    <property type="entry name" value="P-loop containing nucleoside triphosphate hydrolases"/>
    <property type="match status" value="2"/>
</dbReference>
<dbReference type="EMBL" id="CP002355">
    <property type="protein sequence ID" value="ADR34385.1"/>
    <property type="molecule type" value="Genomic_DNA"/>
</dbReference>
<evidence type="ECO:0000313" key="6">
    <source>
        <dbReference type="Proteomes" id="UP000008721"/>
    </source>
</evidence>
<dbReference type="OrthoDB" id="9809379at2"/>
<proteinExistence type="inferred from homology"/>
<evidence type="ECO:0000256" key="1">
    <source>
        <dbReference type="ARBA" id="ARBA00006914"/>
    </source>
</evidence>
<feature type="domain" description="AAA+ ATPase" evidence="4">
    <location>
        <begin position="492"/>
        <end position="621"/>
    </location>
</feature>
<name>E4U0Y3_SULKY</name>